<evidence type="ECO:0000256" key="11">
    <source>
        <dbReference type="ARBA" id="ARBA00023317"/>
    </source>
</evidence>
<keyword evidence="8" id="KW-0067">ATP-binding</keyword>
<dbReference type="InterPro" id="IPR015793">
    <property type="entry name" value="Pyrv_Knase_brl"/>
</dbReference>
<evidence type="ECO:0000259" key="14">
    <source>
        <dbReference type="Pfam" id="PF00224"/>
    </source>
</evidence>
<comment type="caution">
    <text evidence="16">The sequence shown here is derived from an EMBL/GenBank/DDBJ whole genome shotgun (WGS) entry which is preliminary data.</text>
</comment>
<accession>A0A1G2G645</accession>
<dbReference type="InterPro" id="IPR040442">
    <property type="entry name" value="Pyrv_kinase-like_dom_sf"/>
</dbReference>
<keyword evidence="10 13" id="KW-0324">Glycolysis</keyword>
<feature type="domain" description="Pyruvate kinase barrel" evidence="14">
    <location>
        <begin position="21"/>
        <end position="338"/>
    </location>
</feature>
<dbReference type="SUPFAM" id="SSF51621">
    <property type="entry name" value="Phosphoenolpyruvate/pyruvate domain"/>
    <property type="match status" value="1"/>
</dbReference>
<organism evidence="16 17">
    <name type="scientific">Candidatus Ryanbacteria bacterium RIFCSPHIGHO2_01_FULL_48_27</name>
    <dbReference type="NCBI Taxonomy" id="1802115"/>
    <lineage>
        <taxon>Bacteria</taxon>
        <taxon>Candidatus Ryaniibacteriota</taxon>
    </lineage>
</organism>
<evidence type="ECO:0000313" key="16">
    <source>
        <dbReference type="EMBL" id="OGZ45726.1"/>
    </source>
</evidence>
<keyword evidence="11 16" id="KW-0670">Pyruvate</keyword>
<dbReference type="InterPro" id="IPR001697">
    <property type="entry name" value="Pyr_Knase"/>
</dbReference>
<dbReference type="GO" id="GO:0016301">
    <property type="term" value="F:kinase activity"/>
    <property type="evidence" value="ECO:0007669"/>
    <property type="project" value="UniProtKB-KW"/>
</dbReference>
<dbReference type="InterPro" id="IPR015795">
    <property type="entry name" value="Pyrv_Knase_C"/>
</dbReference>
<dbReference type="Gene3D" id="2.40.33.10">
    <property type="entry name" value="PK beta-barrel domain-like"/>
    <property type="match status" value="1"/>
</dbReference>
<evidence type="ECO:0000256" key="3">
    <source>
        <dbReference type="ARBA" id="ARBA00012142"/>
    </source>
</evidence>
<feature type="domain" description="Pyruvate kinase C-terminal" evidence="15">
    <location>
        <begin position="367"/>
        <end position="479"/>
    </location>
</feature>
<dbReference type="SUPFAM" id="SSF50800">
    <property type="entry name" value="PK beta-barrel domain-like"/>
    <property type="match status" value="1"/>
</dbReference>
<dbReference type="EC" id="2.7.1.40" evidence="3 12"/>
<evidence type="ECO:0000256" key="7">
    <source>
        <dbReference type="ARBA" id="ARBA00022777"/>
    </source>
</evidence>
<evidence type="ECO:0000256" key="8">
    <source>
        <dbReference type="ARBA" id="ARBA00022840"/>
    </source>
</evidence>
<dbReference type="InterPro" id="IPR015813">
    <property type="entry name" value="Pyrv/PenolPyrv_kinase-like_dom"/>
</dbReference>
<protein>
    <recommendedName>
        <fullName evidence="3 12">Pyruvate kinase</fullName>
        <ecNumber evidence="3 12">2.7.1.40</ecNumber>
    </recommendedName>
</protein>
<reference evidence="16 17" key="1">
    <citation type="journal article" date="2016" name="Nat. Commun.">
        <title>Thousands of microbial genomes shed light on interconnected biogeochemical processes in an aquifer system.</title>
        <authorList>
            <person name="Anantharaman K."/>
            <person name="Brown C.T."/>
            <person name="Hug L.A."/>
            <person name="Sharon I."/>
            <person name="Castelle C.J."/>
            <person name="Probst A.J."/>
            <person name="Thomas B.C."/>
            <person name="Singh A."/>
            <person name="Wilkins M.J."/>
            <person name="Karaoz U."/>
            <person name="Brodie E.L."/>
            <person name="Williams K.H."/>
            <person name="Hubbard S.S."/>
            <person name="Banfield J.F."/>
        </authorList>
    </citation>
    <scope>NUCLEOTIDE SEQUENCE [LARGE SCALE GENOMIC DNA]</scope>
</reference>
<name>A0A1G2G645_9BACT</name>
<dbReference type="Gene3D" id="3.40.1380.20">
    <property type="entry name" value="Pyruvate kinase, C-terminal domain"/>
    <property type="match status" value="1"/>
</dbReference>
<dbReference type="UniPathway" id="UPA00109">
    <property type="reaction ID" value="UER00188"/>
</dbReference>
<keyword evidence="6" id="KW-0547">Nucleotide-binding</keyword>
<dbReference type="NCBIfam" id="NF004491">
    <property type="entry name" value="PRK05826.1"/>
    <property type="match status" value="1"/>
</dbReference>
<evidence type="ECO:0000256" key="9">
    <source>
        <dbReference type="ARBA" id="ARBA00022842"/>
    </source>
</evidence>
<comment type="similarity">
    <text evidence="2 13">Belongs to the pyruvate kinase family.</text>
</comment>
<evidence type="ECO:0000256" key="10">
    <source>
        <dbReference type="ARBA" id="ARBA00023152"/>
    </source>
</evidence>
<dbReference type="Gene3D" id="3.20.20.60">
    <property type="entry name" value="Phosphoenolpyruvate-binding domains"/>
    <property type="match status" value="1"/>
</dbReference>
<dbReference type="AlphaFoldDB" id="A0A1G2G645"/>
<evidence type="ECO:0000256" key="4">
    <source>
        <dbReference type="ARBA" id="ARBA00022679"/>
    </source>
</evidence>
<dbReference type="PANTHER" id="PTHR11817">
    <property type="entry name" value="PYRUVATE KINASE"/>
    <property type="match status" value="1"/>
</dbReference>
<gene>
    <name evidence="16" type="ORF">A2756_02350</name>
</gene>
<evidence type="ECO:0000256" key="2">
    <source>
        <dbReference type="ARBA" id="ARBA00008663"/>
    </source>
</evidence>
<dbReference type="GO" id="GO:0004743">
    <property type="term" value="F:pyruvate kinase activity"/>
    <property type="evidence" value="ECO:0007669"/>
    <property type="project" value="UniProtKB-UniRule"/>
</dbReference>
<dbReference type="SUPFAM" id="SSF52935">
    <property type="entry name" value="PK C-terminal domain-like"/>
    <property type="match status" value="1"/>
</dbReference>
<evidence type="ECO:0000256" key="5">
    <source>
        <dbReference type="ARBA" id="ARBA00022723"/>
    </source>
</evidence>
<dbReference type="GO" id="GO:0005524">
    <property type="term" value="F:ATP binding"/>
    <property type="evidence" value="ECO:0007669"/>
    <property type="project" value="UniProtKB-KW"/>
</dbReference>
<dbReference type="GO" id="GO:0000287">
    <property type="term" value="F:magnesium ion binding"/>
    <property type="evidence" value="ECO:0007669"/>
    <property type="project" value="UniProtKB-UniRule"/>
</dbReference>
<dbReference type="NCBIfam" id="TIGR01064">
    <property type="entry name" value="pyruv_kin"/>
    <property type="match status" value="1"/>
</dbReference>
<sequence>MFAKFLIQVYTFLVMKHISKKKVKIVATLGPASGSADMIKALAKEGVNVFRINMSHCPKPEVLERVKRIRAVERELGVPLSIMGDLMGPKIRIGDVEPGTELAVGGEICIGAKAVRGTAKEISLNFPTILKSLKAGNEIYIGDGQIKLIVKKTIPGGVLATVAVGGPLLSRKGFSAHGMTLKHMALTKKDREDTATLIEAGADAIAISFVQGPKDVEAIRNLLPKKNPPFLLAKIETQSGVDHADKILDVADGLMVARGDLGLSVPMADVPHIQKRLIALCLKRAKPVVTATQMLDSMASRPIPTRAEVTDVANAILDGTDGVMLSDETATGKFPVEVIRTMVSIIERATSEIGKRYFPEDTSIAGAIGASVVRVAEQIGAKLIVVMTEKGVTARRIARHRHMQPIIALSPHLETLRRLNFSWGVYGYRVPVMKSADDLLLQTKKIAKANDIMSLKEGDLFVVSASIPFGGASGTTNLALAQKV</sequence>
<dbReference type="Proteomes" id="UP000177785">
    <property type="component" value="Unassembled WGS sequence"/>
</dbReference>
<evidence type="ECO:0000256" key="12">
    <source>
        <dbReference type="NCBIfam" id="TIGR01064"/>
    </source>
</evidence>
<comment type="catalytic activity">
    <reaction evidence="13">
        <text>pyruvate + ATP = phosphoenolpyruvate + ADP + H(+)</text>
        <dbReference type="Rhea" id="RHEA:18157"/>
        <dbReference type="ChEBI" id="CHEBI:15361"/>
        <dbReference type="ChEBI" id="CHEBI:15378"/>
        <dbReference type="ChEBI" id="CHEBI:30616"/>
        <dbReference type="ChEBI" id="CHEBI:58702"/>
        <dbReference type="ChEBI" id="CHEBI:456216"/>
        <dbReference type="EC" id="2.7.1.40"/>
    </reaction>
</comment>
<dbReference type="Pfam" id="PF02887">
    <property type="entry name" value="PK_C"/>
    <property type="match status" value="1"/>
</dbReference>
<evidence type="ECO:0000259" key="15">
    <source>
        <dbReference type="Pfam" id="PF02887"/>
    </source>
</evidence>
<evidence type="ECO:0000313" key="17">
    <source>
        <dbReference type="Proteomes" id="UP000177785"/>
    </source>
</evidence>
<keyword evidence="9 13" id="KW-0460">Magnesium</keyword>
<dbReference type="EMBL" id="MHNL01000005">
    <property type="protein sequence ID" value="OGZ45726.1"/>
    <property type="molecule type" value="Genomic_DNA"/>
</dbReference>
<dbReference type="InterPro" id="IPR015806">
    <property type="entry name" value="Pyrv_Knase_insert_dom_sf"/>
</dbReference>
<evidence type="ECO:0000256" key="6">
    <source>
        <dbReference type="ARBA" id="ARBA00022741"/>
    </source>
</evidence>
<proteinExistence type="inferred from homology"/>
<keyword evidence="7 13" id="KW-0418">Kinase</keyword>
<dbReference type="GO" id="GO:0030955">
    <property type="term" value="F:potassium ion binding"/>
    <property type="evidence" value="ECO:0007669"/>
    <property type="project" value="UniProtKB-UniRule"/>
</dbReference>
<dbReference type="InterPro" id="IPR036918">
    <property type="entry name" value="Pyrv_Knase_C_sf"/>
</dbReference>
<comment type="pathway">
    <text evidence="1 13">Carbohydrate degradation; glycolysis; pyruvate from D-glyceraldehyde 3-phosphate: step 5/5.</text>
</comment>
<dbReference type="InterPro" id="IPR011037">
    <property type="entry name" value="Pyrv_Knase-like_insert_dom_sf"/>
</dbReference>
<evidence type="ECO:0000256" key="13">
    <source>
        <dbReference type="RuleBase" id="RU000504"/>
    </source>
</evidence>
<keyword evidence="4 13" id="KW-0808">Transferase</keyword>
<dbReference type="PRINTS" id="PR01050">
    <property type="entry name" value="PYRUVTKNASE"/>
</dbReference>
<dbReference type="STRING" id="1802115.A2756_02350"/>
<evidence type="ECO:0000256" key="1">
    <source>
        <dbReference type="ARBA" id="ARBA00004997"/>
    </source>
</evidence>
<keyword evidence="5" id="KW-0479">Metal-binding</keyword>
<dbReference type="Pfam" id="PF00224">
    <property type="entry name" value="PK"/>
    <property type="match status" value="1"/>
</dbReference>